<feature type="compositionally biased region" description="Polar residues" evidence="1">
    <location>
        <begin position="34"/>
        <end position="44"/>
    </location>
</feature>
<evidence type="ECO:0000256" key="1">
    <source>
        <dbReference type="SAM" id="MobiDB-lite"/>
    </source>
</evidence>
<dbReference type="RefSeq" id="WP_123934400.1">
    <property type="nucleotide sequence ID" value="NZ_CP033897.1"/>
</dbReference>
<proteinExistence type="predicted"/>
<feature type="compositionally biased region" description="Low complexity" evidence="1">
    <location>
        <begin position="67"/>
        <end position="81"/>
    </location>
</feature>
<feature type="compositionally biased region" description="Basic and acidic residues" evidence="1">
    <location>
        <begin position="282"/>
        <end position="291"/>
    </location>
</feature>
<reference evidence="3 4" key="1">
    <citation type="submission" date="2018-11" db="EMBL/GenBank/DDBJ databases">
        <authorList>
            <person name="Kleinhagauer T."/>
            <person name="Glaeser S.P."/>
            <person name="Spergser J."/>
            <person name="Ruckert C."/>
            <person name="Kaempfer P."/>
            <person name="Busse H.-J."/>
        </authorList>
    </citation>
    <scope>NUCLEOTIDE SEQUENCE [LARGE SCALE GENOMIC DNA]</scope>
    <source>
        <strain evidence="3 4">W8</strain>
    </source>
</reference>
<feature type="signal peptide" evidence="2">
    <location>
        <begin position="1"/>
        <end position="25"/>
    </location>
</feature>
<sequence precursor="true">MKHRLSAALCAGTLAAALLPATAHAAPNDPTVEATPTSESQLAPTSTTESEPEQSEDSGNTDAVESATADPTATAKPAAEAQDAEPDEPTTSATPSSSEDDAPQESAVSSAAPAIDYPSFYYVDAKTGKALPGGTASVTVTDTSTGASEEMNQLVIEDHGAQLARELIFNYPDGKSNGEPVDVFDIKVVNAPAGYKAPENSSGSIKATDNGWDATGAIKEIAPNQFVIEMEQDSPADRVAGTEDKPPQATDGSLPFLSMWIEPPVKSSAVPSGAARAVLPQKEAEKSSARV</sequence>
<feature type="region of interest" description="Disordered" evidence="1">
    <location>
        <begin position="26"/>
        <end position="111"/>
    </location>
</feature>
<evidence type="ECO:0000313" key="3">
    <source>
        <dbReference type="EMBL" id="AZA11646.1"/>
    </source>
</evidence>
<name>A0A3G6J151_9CORY</name>
<gene>
    <name evidence="3" type="ORF">CGERO_06730</name>
</gene>
<dbReference type="EMBL" id="CP033897">
    <property type="protein sequence ID" value="AZA11646.1"/>
    <property type="molecule type" value="Genomic_DNA"/>
</dbReference>
<dbReference type="KEGG" id="cgk:CGERO_06730"/>
<feature type="region of interest" description="Disordered" evidence="1">
    <location>
        <begin position="266"/>
        <end position="291"/>
    </location>
</feature>
<accession>A0A3G6J151</accession>
<evidence type="ECO:0000256" key="2">
    <source>
        <dbReference type="SAM" id="SignalP"/>
    </source>
</evidence>
<feature type="chain" id="PRO_5018041134" evidence="2">
    <location>
        <begin position="26"/>
        <end position="291"/>
    </location>
</feature>
<evidence type="ECO:0000313" key="4">
    <source>
        <dbReference type="Proteomes" id="UP000271587"/>
    </source>
</evidence>
<organism evidence="3 4">
    <name type="scientific">Corynebacterium gerontici</name>
    <dbReference type="NCBI Taxonomy" id="2079234"/>
    <lineage>
        <taxon>Bacteria</taxon>
        <taxon>Bacillati</taxon>
        <taxon>Actinomycetota</taxon>
        <taxon>Actinomycetes</taxon>
        <taxon>Mycobacteriales</taxon>
        <taxon>Corynebacteriaceae</taxon>
        <taxon>Corynebacterium</taxon>
    </lineage>
</organism>
<dbReference type="AlphaFoldDB" id="A0A3G6J151"/>
<feature type="region of interest" description="Disordered" evidence="1">
    <location>
        <begin position="236"/>
        <end position="255"/>
    </location>
</feature>
<protein>
    <submittedName>
        <fullName evidence="3">Uncharacterized protein</fullName>
    </submittedName>
</protein>
<dbReference type="Proteomes" id="UP000271587">
    <property type="component" value="Chromosome"/>
</dbReference>
<keyword evidence="2" id="KW-0732">Signal</keyword>
<keyword evidence="4" id="KW-1185">Reference proteome</keyword>